<evidence type="ECO:0000313" key="2">
    <source>
        <dbReference type="EMBL" id="GHF31668.1"/>
    </source>
</evidence>
<keyword evidence="3" id="KW-1185">Reference proteome</keyword>
<evidence type="ECO:0000313" key="3">
    <source>
        <dbReference type="Proteomes" id="UP000638313"/>
    </source>
</evidence>
<dbReference type="EMBL" id="BNBD01000002">
    <property type="protein sequence ID" value="GHF31668.1"/>
    <property type="molecule type" value="Genomic_DNA"/>
</dbReference>
<dbReference type="Pfam" id="PF00550">
    <property type="entry name" value="PP-binding"/>
    <property type="match status" value="1"/>
</dbReference>
<evidence type="ECO:0000259" key="1">
    <source>
        <dbReference type="PROSITE" id="PS50075"/>
    </source>
</evidence>
<proteinExistence type="predicted"/>
<dbReference type="RefSeq" id="WP_190128253.1">
    <property type="nucleotide sequence ID" value="NZ_BNBD01000002.1"/>
</dbReference>
<dbReference type="InterPro" id="IPR036736">
    <property type="entry name" value="ACP-like_sf"/>
</dbReference>
<feature type="domain" description="Carrier" evidence="1">
    <location>
        <begin position="9"/>
        <end position="84"/>
    </location>
</feature>
<comment type="caution">
    <text evidence="2">The sequence shown here is derived from an EMBL/GenBank/DDBJ whole genome shotgun (WGS) entry which is preliminary data.</text>
</comment>
<reference evidence="2" key="1">
    <citation type="journal article" date="2014" name="Int. J. Syst. Evol. Microbiol.">
        <title>Complete genome sequence of Corynebacterium casei LMG S-19264T (=DSM 44701T), isolated from a smear-ripened cheese.</title>
        <authorList>
            <consortium name="US DOE Joint Genome Institute (JGI-PGF)"/>
            <person name="Walter F."/>
            <person name="Albersmeier A."/>
            <person name="Kalinowski J."/>
            <person name="Ruckert C."/>
        </authorList>
    </citation>
    <scope>NUCLEOTIDE SEQUENCE</scope>
    <source>
        <strain evidence="2">JCM 4059</strain>
    </source>
</reference>
<gene>
    <name evidence="2" type="ORF">GCM10010218_10670</name>
</gene>
<dbReference type="InterPro" id="IPR009081">
    <property type="entry name" value="PP-bd_ACP"/>
</dbReference>
<dbReference type="PROSITE" id="PS50075">
    <property type="entry name" value="CARRIER"/>
    <property type="match status" value="1"/>
</dbReference>
<organism evidence="2 3">
    <name type="scientific">Streptomyces mashuensis</name>
    <dbReference type="NCBI Taxonomy" id="33904"/>
    <lineage>
        <taxon>Bacteria</taxon>
        <taxon>Bacillati</taxon>
        <taxon>Actinomycetota</taxon>
        <taxon>Actinomycetes</taxon>
        <taxon>Kitasatosporales</taxon>
        <taxon>Streptomycetaceae</taxon>
        <taxon>Streptomyces</taxon>
    </lineage>
</organism>
<dbReference type="Proteomes" id="UP000638313">
    <property type="component" value="Unassembled WGS sequence"/>
</dbReference>
<dbReference type="AlphaFoldDB" id="A0A919AZP1"/>
<protein>
    <recommendedName>
        <fullName evidence="1">Carrier domain-containing protein</fullName>
    </recommendedName>
</protein>
<reference evidence="2" key="2">
    <citation type="submission" date="2020-09" db="EMBL/GenBank/DDBJ databases">
        <authorList>
            <person name="Sun Q."/>
            <person name="Ohkuma M."/>
        </authorList>
    </citation>
    <scope>NUCLEOTIDE SEQUENCE</scope>
    <source>
        <strain evidence="2">JCM 4059</strain>
    </source>
</reference>
<dbReference type="Gene3D" id="1.10.1200.10">
    <property type="entry name" value="ACP-like"/>
    <property type="match status" value="1"/>
</dbReference>
<dbReference type="SUPFAM" id="SSF47336">
    <property type="entry name" value="ACP-like"/>
    <property type="match status" value="1"/>
</dbReference>
<accession>A0A919AZP1</accession>
<name>A0A919AZP1_9ACTN</name>
<sequence>MTETTHTVVEPAEAERLIVGWAAEILEEPETTAGDNFLDLGGHSMLALELNQRVLEKFGVEFDMQVLFERSLGEVAAHVAERSVPTESPRQSG</sequence>